<evidence type="ECO:0000313" key="2">
    <source>
        <dbReference type="Proteomes" id="UP000046393"/>
    </source>
</evidence>
<proteinExistence type="predicted"/>
<dbReference type="GO" id="GO:0006412">
    <property type="term" value="P:translation"/>
    <property type="evidence" value="ECO:0007669"/>
    <property type="project" value="InterPro"/>
</dbReference>
<keyword evidence="1" id="KW-1133">Transmembrane helix</keyword>
<evidence type="ECO:0000256" key="1">
    <source>
        <dbReference type="SAM" id="Phobius"/>
    </source>
</evidence>
<dbReference type="Proteomes" id="UP000046393">
    <property type="component" value="Unplaced"/>
</dbReference>
<keyword evidence="1" id="KW-0812">Transmembrane</keyword>
<dbReference type="AlphaFoldDB" id="A0A0N5B0Y0"/>
<feature type="transmembrane region" description="Helical" evidence="1">
    <location>
        <begin position="82"/>
        <end position="99"/>
    </location>
</feature>
<dbReference type="PANTHER" id="PTHR15892:SF2">
    <property type="entry name" value="LARGE RIBOSOMAL SUBUNIT PROTEIN UL30M"/>
    <property type="match status" value="1"/>
</dbReference>
<keyword evidence="2" id="KW-1185">Reference proteome</keyword>
<reference evidence="3" key="1">
    <citation type="submission" date="2017-02" db="UniProtKB">
        <authorList>
            <consortium name="WormBaseParasite"/>
        </authorList>
    </citation>
    <scope>IDENTIFICATION</scope>
</reference>
<dbReference type="GO" id="GO:0005739">
    <property type="term" value="C:mitochondrion"/>
    <property type="evidence" value="ECO:0007669"/>
    <property type="project" value="TreeGrafter"/>
</dbReference>
<accession>A0A0N5B0Y0</accession>
<sequence>MCFKEQWVWKKQGHSYKYLPRRNDGLKEYDFIANESGPENFPEKLNCAPPKLWLGWLYRGPNGEPKWTKKVVKNLFGEDYEAIFALYIFAFWLLIFFVGKMEIFKNTASVNEQLWRIKHLIELKPLTFPNGEPTIDDIKALEVLPDGRCIINKATACDDKFITVFDAHKQWSAREISGRLKTRVNHRKDVFEDTVYNPANMSIID</sequence>
<dbReference type="InterPro" id="IPR005996">
    <property type="entry name" value="Ribosomal_uL30_bac-type"/>
</dbReference>
<organism evidence="2 3">
    <name type="scientific">Syphacia muris</name>
    <dbReference type="NCBI Taxonomy" id="451379"/>
    <lineage>
        <taxon>Eukaryota</taxon>
        <taxon>Metazoa</taxon>
        <taxon>Ecdysozoa</taxon>
        <taxon>Nematoda</taxon>
        <taxon>Chromadorea</taxon>
        <taxon>Rhabditida</taxon>
        <taxon>Spirurina</taxon>
        <taxon>Oxyuridomorpha</taxon>
        <taxon>Oxyuroidea</taxon>
        <taxon>Oxyuridae</taxon>
        <taxon>Syphacia</taxon>
    </lineage>
</organism>
<dbReference type="GO" id="GO:0015934">
    <property type="term" value="C:large ribosomal subunit"/>
    <property type="evidence" value="ECO:0007669"/>
    <property type="project" value="InterPro"/>
</dbReference>
<dbReference type="GO" id="GO:0003735">
    <property type="term" value="F:structural constituent of ribosome"/>
    <property type="evidence" value="ECO:0007669"/>
    <property type="project" value="InterPro"/>
</dbReference>
<evidence type="ECO:0000313" key="3">
    <source>
        <dbReference type="WBParaSite" id="SMUV_0001093201-mRNA-1"/>
    </source>
</evidence>
<protein>
    <submittedName>
        <fullName evidence="3">PHM7_ext domain-containing protein</fullName>
    </submittedName>
</protein>
<name>A0A0N5B0Y0_9BILA</name>
<keyword evidence="1" id="KW-0472">Membrane</keyword>
<dbReference type="STRING" id="451379.A0A0N5B0Y0"/>
<dbReference type="WBParaSite" id="SMUV_0001093201-mRNA-1">
    <property type="protein sequence ID" value="SMUV_0001093201-mRNA-1"/>
    <property type="gene ID" value="SMUV_0001093201"/>
</dbReference>
<dbReference type="PANTHER" id="PTHR15892">
    <property type="entry name" value="MITOCHONDRIAL RIBOSOMAL PROTEIN L30"/>
    <property type="match status" value="1"/>
</dbReference>